<gene>
    <name evidence="1" type="ORF">EPUL_002493</name>
</gene>
<dbReference type="AlphaFoldDB" id="A0A2S4PTC6"/>
<dbReference type="GO" id="GO:0003676">
    <property type="term" value="F:nucleic acid binding"/>
    <property type="evidence" value="ECO:0007669"/>
    <property type="project" value="InterPro"/>
</dbReference>
<evidence type="ECO:0000313" key="1">
    <source>
        <dbReference type="EMBL" id="POS85290.1"/>
    </source>
</evidence>
<dbReference type="Proteomes" id="UP000237438">
    <property type="component" value="Unassembled WGS sequence"/>
</dbReference>
<name>A0A2S4PTC6_9PEZI</name>
<dbReference type="Gene3D" id="3.30.420.10">
    <property type="entry name" value="Ribonuclease H-like superfamily/Ribonuclease H"/>
    <property type="match status" value="1"/>
</dbReference>
<keyword evidence="2" id="KW-1185">Reference proteome</keyword>
<feature type="non-terminal residue" evidence="1">
    <location>
        <position position="89"/>
    </location>
</feature>
<evidence type="ECO:0008006" key="3">
    <source>
        <dbReference type="Google" id="ProtNLM"/>
    </source>
</evidence>
<accession>A0A2S4PTC6</accession>
<protein>
    <recommendedName>
        <fullName evidence="3">Tc1-like transposase DDE domain-containing protein</fullName>
    </recommendedName>
</protein>
<reference evidence="1 2" key="1">
    <citation type="submission" date="2017-10" db="EMBL/GenBank/DDBJ databases">
        <title>Development of genomic resources for the powdery mildew, Erysiphe pulchra.</title>
        <authorList>
            <person name="Wadl P.A."/>
            <person name="Mack B.M."/>
            <person name="Moore G."/>
            <person name="Beltz S.B."/>
        </authorList>
    </citation>
    <scope>NUCLEOTIDE SEQUENCE [LARGE SCALE GENOMIC DNA]</scope>
    <source>
        <strain evidence="1">Cflorida</strain>
    </source>
</reference>
<sequence length="89" mass="10176">MSQRLIQMIFKPPNSPGLNPMKAVWDRMKDHIQRHYPNLGIGRQRTQDGLRLIVKEAWDSVSPEDLLRLIESMPARCKAIIDTDGGPII</sequence>
<organism evidence="1 2">
    <name type="scientific">Erysiphe pulchra</name>
    <dbReference type="NCBI Taxonomy" id="225359"/>
    <lineage>
        <taxon>Eukaryota</taxon>
        <taxon>Fungi</taxon>
        <taxon>Dikarya</taxon>
        <taxon>Ascomycota</taxon>
        <taxon>Pezizomycotina</taxon>
        <taxon>Leotiomycetes</taxon>
        <taxon>Erysiphales</taxon>
        <taxon>Erysiphaceae</taxon>
        <taxon>Erysiphe</taxon>
    </lineage>
</organism>
<dbReference type="STRING" id="225359.A0A2S4PTC6"/>
<dbReference type="OrthoDB" id="3559649at2759"/>
<evidence type="ECO:0000313" key="2">
    <source>
        <dbReference type="Proteomes" id="UP000237438"/>
    </source>
</evidence>
<comment type="caution">
    <text evidence="1">The sequence shown here is derived from an EMBL/GenBank/DDBJ whole genome shotgun (WGS) entry which is preliminary data.</text>
</comment>
<dbReference type="EMBL" id="PEDP01000654">
    <property type="protein sequence ID" value="POS85290.1"/>
    <property type="molecule type" value="Genomic_DNA"/>
</dbReference>
<proteinExistence type="predicted"/>
<dbReference type="InterPro" id="IPR036397">
    <property type="entry name" value="RNaseH_sf"/>
</dbReference>